<organism evidence="1 2">
    <name type="scientific">Trema orientale</name>
    <name type="common">Charcoal tree</name>
    <name type="synonym">Celtis orientalis</name>
    <dbReference type="NCBI Taxonomy" id="63057"/>
    <lineage>
        <taxon>Eukaryota</taxon>
        <taxon>Viridiplantae</taxon>
        <taxon>Streptophyta</taxon>
        <taxon>Embryophyta</taxon>
        <taxon>Tracheophyta</taxon>
        <taxon>Spermatophyta</taxon>
        <taxon>Magnoliopsida</taxon>
        <taxon>eudicotyledons</taxon>
        <taxon>Gunneridae</taxon>
        <taxon>Pentapetalae</taxon>
        <taxon>rosids</taxon>
        <taxon>fabids</taxon>
        <taxon>Rosales</taxon>
        <taxon>Cannabaceae</taxon>
        <taxon>Trema</taxon>
    </lineage>
</organism>
<comment type="caution">
    <text evidence="1">The sequence shown here is derived from an EMBL/GenBank/DDBJ whole genome shotgun (WGS) entry which is preliminary data.</text>
</comment>
<keyword evidence="2" id="KW-1185">Reference proteome</keyword>
<dbReference type="InParanoid" id="A0A2P5AK72"/>
<dbReference type="EMBL" id="JXTC01000808">
    <property type="protein sequence ID" value="PON36949.1"/>
    <property type="molecule type" value="Genomic_DNA"/>
</dbReference>
<evidence type="ECO:0000313" key="1">
    <source>
        <dbReference type="EMBL" id="PON36949.1"/>
    </source>
</evidence>
<reference evidence="2" key="1">
    <citation type="submission" date="2016-06" db="EMBL/GenBank/DDBJ databases">
        <title>Parallel loss of symbiosis genes in relatives of nitrogen-fixing non-legume Parasponia.</title>
        <authorList>
            <person name="Van Velzen R."/>
            <person name="Holmer R."/>
            <person name="Bu F."/>
            <person name="Rutten L."/>
            <person name="Van Zeijl A."/>
            <person name="Liu W."/>
            <person name="Santuari L."/>
            <person name="Cao Q."/>
            <person name="Sharma T."/>
            <person name="Shen D."/>
            <person name="Roswanjaya Y."/>
            <person name="Wardhani T."/>
            <person name="Kalhor M.S."/>
            <person name="Jansen J."/>
            <person name="Van den Hoogen J."/>
            <person name="Gungor B."/>
            <person name="Hartog M."/>
            <person name="Hontelez J."/>
            <person name="Verver J."/>
            <person name="Yang W.-C."/>
            <person name="Schijlen E."/>
            <person name="Repin R."/>
            <person name="Schilthuizen M."/>
            <person name="Schranz E."/>
            <person name="Heidstra R."/>
            <person name="Miyata K."/>
            <person name="Fedorova E."/>
            <person name="Kohlen W."/>
            <person name="Bisseling T."/>
            <person name="Smit S."/>
            <person name="Geurts R."/>
        </authorList>
    </citation>
    <scope>NUCLEOTIDE SEQUENCE [LARGE SCALE GENOMIC DNA]</scope>
    <source>
        <strain evidence="2">cv. RG33-2</strain>
    </source>
</reference>
<dbReference type="AlphaFoldDB" id="A0A2P5AK72"/>
<gene>
    <name evidence="1" type="ORF">TorRG33x02_348310</name>
</gene>
<dbReference type="Proteomes" id="UP000237000">
    <property type="component" value="Unassembled WGS sequence"/>
</dbReference>
<name>A0A2P5AK72_TREOI</name>
<proteinExistence type="predicted"/>
<evidence type="ECO:0000313" key="2">
    <source>
        <dbReference type="Proteomes" id="UP000237000"/>
    </source>
</evidence>
<accession>A0A2P5AK72</accession>
<sequence length="45" mass="4690">MSVIVATTLATMLPFFGDQIALFGALGNIPILDVDGDLDGFSMDS</sequence>
<protein>
    <submittedName>
        <fullName evidence="1">Uncharacterized protein</fullName>
    </submittedName>
</protein>